<evidence type="ECO:0000313" key="2">
    <source>
        <dbReference type="EMBL" id="KAJ9590065.1"/>
    </source>
</evidence>
<name>A0AAD8EGU8_DIPPU</name>
<evidence type="ECO:0000313" key="3">
    <source>
        <dbReference type="Proteomes" id="UP001233999"/>
    </source>
</evidence>
<organism evidence="2 3">
    <name type="scientific">Diploptera punctata</name>
    <name type="common">Pacific beetle cockroach</name>
    <dbReference type="NCBI Taxonomy" id="6984"/>
    <lineage>
        <taxon>Eukaryota</taxon>
        <taxon>Metazoa</taxon>
        <taxon>Ecdysozoa</taxon>
        <taxon>Arthropoda</taxon>
        <taxon>Hexapoda</taxon>
        <taxon>Insecta</taxon>
        <taxon>Pterygota</taxon>
        <taxon>Neoptera</taxon>
        <taxon>Polyneoptera</taxon>
        <taxon>Dictyoptera</taxon>
        <taxon>Blattodea</taxon>
        <taxon>Blaberoidea</taxon>
        <taxon>Blaberidae</taxon>
        <taxon>Diplopterinae</taxon>
        <taxon>Diploptera</taxon>
    </lineage>
</organism>
<evidence type="ECO:0000256" key="1">
    <source>
        <dbReference type="SAM" id="Phobius"/>
    </source>
</evidence>
<proteinExistence type="predicted"/>
<keyword evidence="1" id="KW-0472">Membrane</keyword>
<gene>
    <name evidence="2" type="ORF">L9F63_016805</name>
</gene>
<accession>A0AAD8EGU8</accession>
<reference evidence="2" key="2">
    <citation type="submission" date="2023-05" db="EMBL/GenBank/DDBJ databases">
        <authorList>
            <person name="Fouks B."/>
        </authorList>
    </citation>
    <scope>NUCLEOTIDE SEQUENCE</scope>
    <source>
        <strain evidence="2">Stay&amp;Tobe</strain>
        <tissue evidence="2">Testes</tissue>
    </source>
</reference>
<dbReference type="EMBL" id="JASPKZ010004568">
    <property type="protein sequence ID" value="KAJ9590065.1"/>
    <property type="molecule type" value="Genomic_DNA"/>
</dbReference>
<dbReference type="Proteomes" id="UP001233999">
    <property type="component" value="Unassembled WGS sequence"/>
</dbReference>
<comment type="caution">
    <text evidence="2">The sequence shown here is derived from an EMBL/GenBank/DDBJ whole genome shotgun (WGS) entry which is preliminary data.</text>
</comment>
<keyword evidence="3" id="KW-1185">Reference proteome</keyword>
<keyword evidence="1" id="KW-0812">Transmembrane</keyword>
<dbReference type="AlphaFoldDB" id="A0AAD8EGU8"/>
<reference evidence="2" key="1">
    <citation type="journal article" date="2023" name="IScience">
        <title>Live-bearing cockroach genome reveals convergent evolutionary mechanisms linked to viviparity in insects and beyond.</title>
        <authorList>
            <person name="Fouks B."/>
            <person name="Harrison M.C."/>
            <person name="Mikhailova A.A."/>
            <person name="Marchal E."/>
            <person name="English S."/>
            <person name="Carruthers M."/>
            <person name="Jennings E.C."/>
            <person name="Chiamaka E.L."/>
            <person name="Frigard R.A."/>
            <person name="Pippel M."/>
            <person name="Attardo G.M."/>
            <person name="Benoit J.B."/>
            <person name="Bornberg-Bauer E."/>
            <person name="Tobe S.S."/>
        </authorList>
    </citation>
    <scope>NUCLEOTIDE SEQUENCE</scope>
    <source>
        <strain evidence="2">Stay&amp;Tobe</strain>
    </source>
</reference>
<protein>
    <submittedName>
        <fullName evidence="2">Uncharacterized protein</fullName>
    </submittedName>
</protein>
<sequence>LQNGIKTAGEENHHVHMYLDIQTLTLFMILMAAILFFLRYKVNRMNCIATIVKLKKKLKEQEINVGTDRDITKRIAELTVELADDASCSYKEYLFTLEKNHII</sequence>
<keyword evidence="1" id="KW-1133">Transmembrane helix</keyword>
<feature type="non-terminal residue" evidence="2">
    <location>
        <position position="1"/>
    </location>
</feature>
<feature type="transmembrane region" description="Helical" evidence="1">
    <location>
        <begin position="21"/>
        <end position="38"/>
    </location>
</feature>